<feature type="coiled-coil region" evidence="1">
    <location>
        <begin position="7"/>
        <end position="34"/>
    </location>
</feature>
<evidence type="ECO:0000313" key="2">
    <source>
        <dbReference type="EMBL" id="ADE14134.1"/>
    </source>
</evidence>
<protein>
    <submittedName>
        <fullName evidence="2">Uncharacterized protein</fullName>
    </submittedName>
</protein>
<evidence type="ECO:0000313" key="3">
    <source>
        <dbReference type="Proteomes" id="UP000001844"/>
    </source>
</evidence>
<sequence>MSIKKKVPAAIRKMEATIKALDDLENELDKREIDAPGIIQLKRDLTEFCEYLENAQWWRKA</sequence>
<dbReference type="AlphaFoldDB" id="D5BYF1"/>
<dbReference type="STRING" id="472759.Nhal_0961"/>
<evidence type="ECO:0000256" key="1">
    <source>
        <dbReference type="SAM" id="Coils"/>
    </source>
</evidence>
<dbReference type="OrthoDB" id="9930704at2"/>
<dbReference type="RefSeq" id="WP_013032026.1">
    <property type="nucleotide sequence ID" value="NC_013960.1"/>
</dbReference>
<reference evidence="3" key="1">
    <citation type="submission" date="2010-04" db="EMBL/GenBank/DDBJ databases">
        <title>Complete genome sequence of Nitrosococcus halophilus Nc4, a salt-adapted, aerobic obligate ammonia-oxidizing sulfur purple bacterium.</title>
        <authorList>
            <consortium name="US DOE Joint Genome Institute"/>
            <person name="Campbell M.A."/>
            <person name="Malfatti S.A."/>
            <person name="Chain P.S.G."/>
            <person name="Heidelberg J.F."/>
            <person name="Ward B.B."/>
            <person name="Klotz M.G."/>
        </authorList>
    </citation>
    <scope>NUCLEOTIDE SEQUENCE [LARGE SCALE GENOMIC DNA]</scope>
    <source>
        <strain evidence="3">Nc4</strain>
    </source>
</reference>
<name>D5BYF1_NITHN</name>
<proteinExistence type="predicted"/>
<accession>D5BYF1</accession>
<keyword evidence="3" id="KW-1185">Reference proteome</keyword>
<dbReference type="EMBL" id="CP001798">
    <property type="protein sequence ID" value="ADE14134.1"/>
    <property type="molecule type" value="Genomic_DNA"/>
</dbReference>
<keyword evidence="1" id="KW-0175">Coiled coil</keyword>
<dbReference type="HOGENOM" id="CLU_2917967_0_0_6"/>
<dbReference type="Proteomes" id="UP000001844">
    <property type="component" value="Chromosome"/>
</dbReference>
<dbReference type="KEGG" id="nhl:Nhal_0961"/>
<organism evidence="2 3">
    <name type="scientific">Nitrosococcus halophilus (strain Nc4)</name>
    <dbReference type="NCBI Taxonomy" id="472759"/>
    <lineage>
        <taxon>Bacteria</taxon>
        <taxon>Pseudomonadati</taxon>
        <taxon>Pseudomonadota</taxon>
        <taxon>Gammaproteobacteria</taxon>
        <taxon>Chromatiales</taxon>
        <taxon>Chromatiaceae</taxon>
        <taxon>Nitrosococcus</taxon>
    </lineage>
</organism>
<gene>
    <name evidence="2" type="ordered locus">Nhal_0961</name>
</gene>